<keyword evidence="5" id="KW-1003">Cell membrane</keyword>
<reference evidence="7 8" key="2">
    <citation type="journal article" date="2017" name="Genome Announc.">
        <title>Draft genome sequence of Aquitalea magnusonii strain H3, a plant growth-promoting bacterium of duckweed Lemna minor.</title>
        <authorList>
            <person name="Ishizawa H."/>
            <person name="Kuroda M."/>
            <person name="Ike M."/>
        </authorList>
    </citation>
    <scope>NUCLEOTIDE SEQUENCE [LARGE SCALE GENOMIC DNA]</scope>
    <source>
        <strain evidence="7 8">H3</strain>
    </source>
</reference>
<dbReference type="InterPro" id="IPR051784">
    <property type="entry name" value="Nod_factor_ABC_transporter"/>
</dbReference>
<evidence type="ECO:0000256" key="4">
    <source>
        <dbReference type="ARBA" id="ARBA00023136"/>
    </source>
</evidence>
<feature type="transmembrane region" description="Helical" evidence="5">
    <location>
        <begin position="55"/>
        <end position="78"/>
    </location>
</feature>
<dbReference type="PRINTS" id="PR00164">
    <property type="entry name" value="ABC2TRNSPORT"/>
</dbReference>
<dbReference type="EMBL" id="AP018823">
    <property type="protein sequence ID" value="BBF85522.1"/>
    <property type="molecule type" value="Genomic_DNA"/>
</dbReference>
<evidence type="ECO:0000256" key="2">
    <source>
        <dbReference type="ARBA" id="ARBA00022692"/>
    </source>
</evidence>
<protein>
    <recommendedName>
        <fullName evidence="5">Transport permease protein</fullName>
    </recommendedName>
</protein>
<sequence>MLPQTLLLLIWLELKRYWLNPLRILLSLAQPLMYLFILGAGLAGGTYALDSRYQAYIYPGIVAMSLMFAAASAAVGVVHDRQVGVFRALLVSPLPRSTLALARILSCTVVALVQSVLLLPFAPVLGLAFSPLSLLSFLLAMCLCALVFSALALVMALPFRSVMVFPVVSNTLTLPMFLLSGALYPLELAPAWLQGLARLNPAAYAVDLLRGVLGGRYSALPANSAVLLLIAMLAAAWVVRSLQGRGGRL</sequence>
<feature type="transmembrane region" description="Helical" evidence="5">
    <location>
        <begin position="99"/>
        <end position="122"/>
    </location>
</feature>
<dbReference type="RefSeq" id="WP_089083274.1">
    <property type="nucleotide sequence ID" value="NZ_AP018823.1"/>
</dbReference>
<keyword evidence="3 5" id="KW-1133">Transmembrane helix</keyword>
<keyword evidence="5" id="KW-0813">Transport</keyword>
<dbReference type="AlphaFoldDB" id="A0A3G9GHE9"/>
<accession>A0A3G9GHE9</accession>
<dbReference type="GO" id="GO:0140359">
    <property type="term" value="F:ABC-type transporter activity"/>
    <property type="evidence" value="ECO:0007669"/>
    <property type="project" value="InterPro"/>
</dbReference>
<comment type="similarity">
    <text evidence="5">Belongs to the ABC-2 integral membrane protein family.</text>
</comment>
<evidence type="ECO:0000256" key="1">
    <source>
        <dbReference type="ARBA" id="ARBA00004141"/>
    </source>
</evidence>
<dbReference type="InterPro" id="IPR000412">
    <property type="entry name" value="ABC_2_transport"/>
</dbReference>
<feature type="domain" description="ABC transmembrane type-2" evidence="6">
    <location>
        <begin position="22"/>
        <end position="245"/>
    </location>
</feature>
<proteinExistence type="inferred from homology"/>
<evidence type="ECO:0000256" key="3">
    <source>
        <dbReference type="ARBA" id="ARBA00022989"/>
    </source>
</evidence>
<feature type="transmembrane region" description="Helical" evidence="5">
    <location>
        <begin position="24"/>
        <end position="49"/>
    </location>
</feature>
<dbReference type="KEGG" id="amah:DLM_1906"/>
<reference evidence="8" key="3">
    <citation type="journal article" date="2017" name="Plant Physiol. Biochem.">
        <title>Differential oxidative and antioxidative response of duckweed Lemna minor toward plant growth promoting/inhibiting bacteria.</title>
        <authorList>
            <person name="Ishizawa H."/>
            <person name="Kuroda M."/>
            <person name="Morikawa M."/>
            <person name="Ike M."/>
        </authorList>
    </citation>
    <scope>NUCLEOTIDE SEQUENCE [LARGE SCALE GENOMIC DNA]</scope>
    <source>
        <strain evidence="8">H3</strain>
    </source>
</reference>
<dbReference type="PROSITE" id="PS51012">
    <property type="entry name" value="ABC_TM2"/>
    <property type="match status" value="1"/>
</dbReference>
<reference evidence="8" key="1">
    <citation type="journal article" date="2017" name="Biotechnol. Biofuels">
        <title>Evaluation of environmental bacterial communities as a factor affecting the growth of duckweed Lemna minor.</title>
        <authorList>
            <person name="Ishizawa H."/>
            <person name="Kuroda M."/>
            <person name="Morikawa M."/>
            <person name="Ike M."/>
        </authorList>
    </citation>
    <scope>NUCLEOTIDE SEQUENCE [LARGE SCALE GENOMIC DNA]</scope>
    <source>
        <strain evidence="8">H3</strain>
    </source>
</reference>
<evidence type="ECO:0000256" key="5">
    <source>
        <dbReference type="RuleBase" id="RU361157"/>
    </source>
</evidence>
<dbReference type="InterPro" id="IPR047817">
    <property type="entry name" value="ABC2_TM_bact-type"/>
</dbReference>
<dbReference type="GO" id="GO:0043190">
    <property type="term" value="C:ATP-binding cassette (ABC) transporter complex"/>
    <property type="evidence" value="ECO:0007669"/>
    <property type="project" value="InterPro"/>
</dbReference>
<organism evidence="7 8">
    <name type="scientific">Aquitalea magnusonii</name>
    <dbReference type="NCBI Taxonomy" id="332411"/>
    <lineage>
        <taxon>Bacteria</taxon>
        <taxon>Pseudomonadati</taxon>
        <taxon>Pseudomonadota</taxon>
        <taxon>Betaproteobacteria</taxon>
        <taxon>Neisseriales</taxon>
        <taxon>Chromobacteriaceae</taxon>
        <taxon>Aquitalea</taxon>
    </lineage>
</organism>
<keyword evidence="4 5" id="KW-0472">Membrane</keyword>
<name>A0A3G9GHE9_9NEIS</name>
<evidence type="ECO:0000259" key="6">
    <source>
        <dbReference type="PROSITE" id="PS51012"/>
    </source>
</evidence>
<dbReference type="InterPro" id="IPR013525">
    <property type="entry name" value="ABC2_TM"/>
</dbReference>
<feature type="transmembrane region" description="Helical" evidence="5">
    <location>
        <begin position="164"/>
        <end position="186"/>
    </location>
</feature>
<dbReference type="OrthoDB" id="9255971at2"/>
<gene>
    <name evidence="7" type="ORF">DLM_1906</name>
</gene>
<comment type="subcellular location">
    <subcellularLocation>
        <location evidence="5">Cell inner membrane</location>
        <topology evidence="5">Multi-pass membrane protein</topology>
    </subcellularLocation>
    <subcellularLocation>
        <location evidence="1">Membrane</location>
        <topology evidence="1">Multi-pass membrane protein</topology>
    </subcellularLocation>
</comment>
<keyword evidence="2 5" id="KW-0812">Transmembrane</keyword>
<dbReference type="PANTHER" id="PTHR43229">
    <property type="entry name" value="NODULATION PROTEIN J"/>
    <property type="match status" value="1"/>
</dbReference>
<dbReference type="PANTHER" id="PTHR43229:SF2">
    <property type="entry name" value="NODULATION PROTEIN J"/>
    <property type="match status" value="1"/>
</dbReference>
<dbReference type="Pfam" id="PF01061">
    <property type="entry name" value="ABC2_membrane"/>
    <property type="match status" value="1"/>
</dbReference>
<keyword evidence="8" id="KW-1185">Reference proteome</keyword>
<feature type="transmembrane region" description="Helical" evidence="5">
    <location>
        <begin position="219"/>
        <end position="239"/>
    </location>
</feature>
<dbReference type="PIRSF" id="PIRSF006648">
    <property type="entry name" value="DrrB"/>
    <property type="match status" value="1"/>
</dbReference>
<evidence type="ECO:0000313" key="7">
    <source>
        <dbReference type="EMBL" id="BBF85522.1"/>
    </source>
</evidence>
<evidence type="ECO:0000313" key="8">
    <source>
        <dbReference type="Proteomes" id="UP000198290"/>
    </source>
</evidence>
<dbReference type="Proteomes" id="UP000198290">
    <property type="component" value="Chromosome"/>
</dbReference>
<feature type="transmembrane region" description="Helical" evidence="5">
    <location>
        <begin position="134"/>
        <end position="157"/>
    </location>
</feature>